<feature type="disulfide bond" description="Redox-active" evidence="8">
    <location>
        <begin position="50"/>
        <end position="53"/>
    </location>
</feature>
<evidence type="ECO:0000256" key="8">
    <source>
        <dbReference type="PIRSR" id="PIRSR001488-1"/>
    </source>
</evidence>
<evidence type="ECO:0000256" key="6">
    <source>
        <dbReference type="ARBA" id="ARBA00023284"/>
    </source>
</evidence>
<evidence type="ECO:0000256" key="7">
    <source>
        <dbReference type="PIRNR" id="PIRNR001488"/>
    </source>
</evidence>
<dbReference type="InterPro" id="IPR036249">
    <property type="entry name" value="Thioredoxin-like_sf"/>
</dbReference>
<dbReference type="CDD" id="cd03019">
    <property type="entry name" value="DsbA_DsbA"/>
    <property type="match status" value="1"/>
</dbReference>
<feature type="chain" id="PRO_5020455885" description="Thiol:disulfide interchange protein" evidence="9">
    <location>
        <begin position="21"/>
        <end position="200"/>
    </location>
</feature>
<dbReference type="InterPro" id="IPR001853">
    <property type="entry name" value="DSBA-like_thioredoxin_dom"/>
</dbReference>
<protein>
    <recommendedName>
        <fullName evidence="7">Thiol:disulfide interchange protein</fullName>
    </recommendedName>
</protein>
<dbReference type="PANTHER" id="PTHR35891:SF2">
    <property type="entry name" value="THIOL:DISULFIDE INTERCHANGE PROTEIN DSBA"/>
    <property type="match status" value="1"/>
</dbReference>
<comment type="similarity">
    <text evidence="2">Belongs to the thioredoxin family. DsbA subfamily.</text>
</comment>
<dbReference type="InterPro" id="IPR017937">
    <property type="entry name" value="Thioredoxin_CS"/>
</dbReference>
<dbReference type="SUPFAM" id="SSF52833">
    <property type="entry name" value="Thioredoxin-like"/>
    <property type="match status" value="1"/>
</dbReference>
<dbReference type="PANTHER" id="PTHR35891">
    <property type="entry name" value="THIOL:DISULFIDE INTERCHANGE PROTEIN DSBA"/>
    <property type="match status" value="1"/>
</dbReference>
<evidence type="ECO:0000256" key="4">
    <source>
        <dbReference type="ARBA" id="ARBA00022764"/>
    </source>
</evidence>
<dbReference type="EMBL" id="PEIB01000005">
    <property type="protein sequence ID" value="RXJ73909.1"/>
    <property type="molecule type" value="Genomic_DNA"/>
</dbReference>
<dbReference type="OrthoDB" id="9784896at2"/>
<gene>
    <name evidence="11" type="ORF">CS022_06340</name>
</gene>
<evidence type="ECO:0000256" key="5">
    <source>
        <dbReference type="ARBA" id="ARBA00023157"/>
    </source>
</evidence>
<reference evidence="11 12" key="1">
    <citation type="submission" date="2017-10" db="EMBL/GenBank/DDBJ databases">
        <title>Nyctiphanis sp. nov., isolated from the stomach of the euphausiid Nyctiphanes simplex (Hansen, 1911) in the Gulf of California.</title>
        <authorList>
            <person name="Gomez-Gil B."/>
            <person name="Aguilar-Mendez M."/>
            <person name="Lopez-Cortes A."/>
            <person name="Gomez-Gutierrez J."/>
            <person name="Roque A."/>
            <person name="Lang E."/>
            <person name="Gonzalez-Castillo A."/>
        </authorList>
    </citation>
    <scope>NUCLEOTIDE SEQUENCE [LARGE SCALE GENOMIC DNA]</scope>
    <source>
        <strain evidence="11 12">CAIM 600</strain>
    </source>
</reference>
<evidence type="ECO:0000256" key="9">
    <source>
        <dbReference type="SAM" id="SignalP"/>
    </source>
</evidence>
<dbReference type="RefSeq" id="WP_129121583.1">
    <property type="nucleotide sequence ID" value="NZ_PEIB01000005.1"/>
</dbReference>
<dbReference type="InterPro" id="IPR050824">
    <property type="entry name" value="Thiol_disulfide_DsbA"/>
</dbReference>
<feature type="domain" description="Thioredoxin" evidence="10">
    <location>
        <begin position="4"/>
        <end position="199"/>
    </location>
</feature>
<dbReference type="Proteomes" id="UP000290287">
    <property type="component" value="Unassembled WGS sequence"/>
</dbReference>
<comment type="caution">
    <text evidence="11">The sequence shown here is derived from an EMBL/GenBank/DDBJ whole genome shotgun (WGS) entry which is preliminary data.</text>
</comment>
<keyword evidence="4 7" id="KW-0574">Periplasm</keyword>
<keyword evidence="6" id="KW-0676">Redox-active center</keyword>
<keyword evidence="3 9" id="KW-0732">Signal</keyword>
<dbReference type="GO" id="GO:0015036">
    <property type="term" value="F:disulfide oxidoreductase activity"/>
    <property type="evidence" value="ECO:0007669"/>
    <property type="project" value="UniProtKB-ARBA"/>
</dbReference>
<evidence type="ECO:0000313" key="11">
    <source>
        <dbReference type="EMBL" id="RXJ73909.1"/>
    </source>
</evidence>
<evidence type="ECO:0000256" key="1">
    <source>
        <dbReference type="ARBA" id="ARBA00004418"/>
    </source>
</evidence>
<comment type="subcellular location">
    <subcellularLocation>
        <location evidence="1 7">Periplasm</location>
    </subcellularLocation>
</comment>
<dbReference type="PIRSF" id="PIRSF001488">
    <property type="entry name" value="Tdi_protein"/>
    <property type="match status" value="1"/>
</dbReference>
<organism evidence="11 12">
    <name type="scientific">Veronia nyctiphanis</name>
    <dbReference type="NCBI Taxonomy" id="1278244"/>
    <lineage>
        <taxon>Bacteria</taxon>
        <taxon>Pseudomonadati</taxon>
        <taxon>Pseudomonadota</taxon>
        <taxon>Gammaproteobacteria</taxon>
        <taxon>Vibrionales</taxon>
        <taxon>Vibrionaceae</taxon>
        <taxon>Veronia</taxon>
    </lineage>
</organism>
<evidence type="ECO:0000256" key="3">
    <source>
        <dbReference type="ARBA" id="ARBA00022729"/>
    </source>
</evidence>
<keyword evidence="5 7" id="KW-1015">Disulfide bond</keyword>
<dbReference type="InterPro" id="IPR013766">
    <property type="entry name" value="Thioredoxin_domain"/>
</dbReference>
<evidence type="ECO:0000259" key="10">
    <source>
        <dbReference type="PROSITE" id="PS51352"/>
    </source>
</evidence>
<dbReference type="Gene3D" id="3.40.30.10">
    <property type="entry name" value="Glutaredoxin"/>
    <property type="match status" value="1"/>
</dbReference>
<dbReference type="Pfam" id="PF01323">
    <property type="entry name" value="DSBA"/>
    <property type="match status" value="1"/>
</dbReference>
<keyword evidence="12" id="KW-1185">Reference proteome</keyword>
<dbReference type="GO" id="GO:0042597">
    <property type="term" value="C:periplasmic space"/>
    <property type="evidence" value="ECO:0007669"/>
    <property type="project" value="UniProtKB-SubCell"/>
</dbReference>
<proteinExistence type="inferred from homology"/>
<evidence type="ECO:0000256" key="2">
    <source>
        <dbReference type="ARBA" id="ARBA00005791"/>
    </source>
</evidence>
<sequence>MFKKLIGATLIVFTAFAANAAKFDEGTHYRVLDLPKSETPNVTEFFSFYCPHCERLEPTVEALKKQLPENAKMLKNHVSFMGGKMGVEVSKAYATAELLKVEDKIVPVLFHRIHKLRQAPKSVEELRQIFIDEGVSAEKFDKTFNSFPVNAMANRYMASFKKTGLTGVPALVVNNKYVVQMQGLRTMDDLYSLVDYLLVK</sequence>
<accession>A0A4Q0YXI0</accession>
<evidence type="ECO:0000313" key="12">
    <source>
        <dbReference type="Proteomes" id="UP000290287"/>
    </source>
</evidence>
<dbReference type="PROSITE" id="PS00194">
    <property type="entry name" value="THIOREDOXIN_1"/>
    <property type="match status" value="1"/>
</dbReference>
<dbReference type="AlphaFoldDB" id="A0A4Q0YXI0"/>
<name>A0A4Q0YXI0_9GAMM</name>
<dbReference type="PROSITE" id="PS51352">
    <property type="entry name" value="THIOREDOXIN_2"/>
    <property type="match status" value="1"/>
</dbReference>
<feature type="signal peptide" evidence="9">
    <location>
        <begin position="1"/>
        <end position="20"/>
    </location>
</feature>
<dbReference type="InterPro" id="IPR023205">
    <property type="entry name" value="DsbA/DsbL"/>
</dbReference>